<evidence type="ECO:0000313" key="7">
    <source>
        <dbReference type="EMBL" id="KAG8236028.1"/>
    </source>
</evidence>
<dbReference type="GO" id="GO:0061630">
    <property type="term" value="F:ubiquitin protein ligase activity"/>
    <property type="evidence" value="ECO:0007669"/>
    <property type="project" value="UniProtKB-UniRule"/>
</dbReference>
<dbReference type="AlphaFoldDB" id="A0A8K0P8K8"/>
<dbReference type="EC" id="2.3.2.26" evidence="4"/>
<sequence length="229" mass="25819">MSYTGLYHCPPAGVEEDSMTSSYISEESEKELELDPPKAKQEDARPWFAGLLSSDDLADIDPPRDRFLRQLRDLSGRKRRIVSDKNLSHEARAHQLANLAFSAPSTTGSTSPSVAVRLEDLALSFQYLPSSRVYGFHAADLTPGGTDREVLLENIEEYAESLTSFCLEGGIRSQMEAFRKGFDRVFPMSKLRAFSPEEVRVMLCGDQNPKWTREDLINYTEPKLGYTRD</sequence>
<proteinExistence type="inferred from homology"/>
<comment type="caution">
    <text evidence="3">Lacks conserved residue(s) required for the propagation of feature annotation.</text>
</comment>
<dbReference type="Gene3D" id="3.30.2160.10">
    <property type="entry name" value="Hect, E3 ligase catalytic domain"/>
    <property type="match status" value="1"/>
</dbReference>
<feature type="region of interest" description="Disordered" evidence="5">
    <location>
        <begin position="1"/>
        <end position="40"/>
    </location>
</feature>
<comment type="caution">
    <text evidence="7">The sequence shown here is derived from an EMBL/GenBank/DDBJ whole genome shotgun (WGS) entry which is preliminary data.</text>
</comment>
<organism evidence="7 8">
    <name type="scientific">Ladona fulva</name>
    <name type="common">Scarce chaser dragonfly</name>
    <name type="synonym">Libellula fulva</name>
    <dbReference type="NCBI Taxonomy" id="123851"/>
    <lineage>
        <taxon>Eukaryota</taxon>
        <taxon>Metazoa</taxon>
        <taxon>Ecdysozoa</taxon>
        <taxon>Arthropoda</taxon>
        <taxon>Hexapoda</taxon>
        <taxon>Insecta</taxon>
        <taxon>Pterygota</taxon>
        <taxon>Palaeoptera</taxon>
        <taxon>Odonata</taxon>
        <taxon>Epiprocta</taxon>
        <taxon>Anisoptera</taxon>
        <taxon>Libelluloidea</taxon>
        <taxon>Libellulidae</taxon>
        <taxon>Ladona</taxon>
    </lineage>
</organism>
<evidence type="ECO:0000256" key="5">
    <source>
        <dbReference type="SAM" id="MobiDB-lite"/>
    </source>
</evidence>
<dbReference type="UniPathway" id="UPA00143"/>
<name>A0A8K0P8K8_LADFU</name>
<keyword evidence="2 3" id="KW-0833">Ubl conjugation pathway</keyword>
<comment type="similarity">
    <text evidence="4">Belongs to the UPL family. K-HECT subfamily.</text>
</comment>
<gene>
    <name evidence="7" type="ORF">J437_LFUL015406</name>
</gene>
<dbReference type="Gene3D" id="3.90.1750.10">
    <property type="entry name" value="Hect, E3 ligase catalytic domains"/>
    <property type="match status" value="1"/>
</dbReference>
<protein>
    <recommendedName>
        <fullName evidence="4">E3 ubiquitin-protein ligase</fullName>
        <ecNumber evidence="4">2.3.2.26</ecNumber>
    </recommendedName>
</protein>
<dbReference type="GO" id="GO:0016607">
    <property type="term" value="C:nuclear speck"/>
    <property type="evidence" value="ECO:0007669"/>
    <property type="project" value="TreeGrafter"/>
</dbReference>
<reference evidence="7" key="1">
    <citation type="submission" date="2013-04" db="EMBL/GenBank/DDBJ databases">
        <authorList>
            <person name="Qu J."/>
            <person name="Murali S.C."/>
            <person name="Bandaranaike D."/>
            <person name="Bellair M."/>
            <person name="Blankenburg K."/>
            <person name="Chao H."/>
            <person name="Dinh H."/>
            <person name="Doddapaneni H."/>
            <person name="Downs B."/>
            <person name="Dugan-Rocha S."/>
            <person name="Elkadiri S."/>
            <person name="Gnanaolivu R.D."/>
            <person name="Hernandez B."/>
            <person name="Javaid M."/>
            <person name="Jayaseelan J.C."/>
            <person name="Lee S."/>
            <person name="Li M."/>
            <person name="Ming W."/>
            <person name="Munidasa M."/>
            <person name="Muniz J."/>
            <person name="Nguyen L."/>
            <person name="Ongeri F."/>
            <person name="Osuji N."/>
            <person name="Pu L.-L."/>
            <person name="Puazo M."/>
            <person name="Qu C."/>
            <person name="Quiroz J."/>
            <person name="Raj R."/>
            <person name="Weissenberger G."/>
            <person name="Xin Y."/>
            <person name="Zou X."/>
            <person name="Han Y."/>
            <person name="Richards S."/>
            <person name="Worley K."/>
            <person name="Muzny D."/>
            <person name="Gibbs R."/>
        </authorList>
    </citation>
    <scope>NUCLEOTIDE SEQUENCE</scope>
    <source>
        <strain evidence="7">Sampled in the wild</strain>
    </source>
</reference>
<dbReference type="EMBL" id="KZ308979">
    <property type="protein sequence ID" value="KAG8236028.1"/>
    <property type="molecule type" value="Genomic_DNA"/>
</dbReference>
<feature type="compositionally biased region" description="Basic and acidic residues" evidence="5">
    <location>
        <begin position="31"/>
        <end position="40"/>
    </location>
</feature>
<accession>A0A8K0P8K8</accession>
<comment type="pathway">
    <text evidence="4">Protein modification; protein ubiquitination.</text>
</comment>
<evidence type="ECO:0000256" key="1">
    <source>
        <dbReference type="ARBA" id="ARBA00022679"/>
    </source>
</evidence>
<dbReference type="Pfam" id="PF00632">
    <property type="entry name" value="HECT"/>
    <property type="match status" value="1"/>
</dbReference>
<dbReference type="GO" id="GO:0043161">
    <property type="term" value="P:proteasome-mediated ubiquitin-dependent protein catabolic process"/>
    <property type="evidence" value="ECO:0007669"/>
    <property type="project" value="TreeGrafter"/>
</dbReference>
<dbReference type="GO" id="GO:0009966">
    <property type="term" value="P:regulation of signal transduction"/>
    <property type="evidence" value="ECO:0007669"/>
    <property type="project" value="UniProtKB-ARBA"/>
</dbReference>
<comment type="function">
    <text evidence="4">E3 ubiquitin-protein ligase which accepts ubiquitin from an E2 ubiquitin-conjugating enzyme in the form of a thioester and then directly transfers the ubiquitin to targeted substrates.</text>
</comment>
<dbReference type="PANTHER" id="PTHR45670:SF1">
    <property type="entry name" value="E3 UBIQUITIN-PROTEIN LIGASE HECTD1"/>
    <property type="match status" value="1"/>
</dbReference>
<dbReference type="InterPro" id="IPR045322">
    <property type="entry name" value="HECTD1/TRIP12-like"/>
</dbReference>
<feature type="domain" description="HECT" evidence="6">
    <location>
        <begin position="140"/>
        <end position="229"/>
    </location>
</feature>
<keyword evidence="1 4" id="KW-0808">Transferase</keyword>
<dbReference type="PANTHER" id="PTHR45670">
    <property type="entry name" value="E3 UBIQUITIN-PROTEIN LIGASE TRIP12"/>
    <property type="match status" value="1"/>
</dbReference>
<dbReference type="InterPro" id="IPR000569">
    <property type="entry name" value="HECT_dom"/>
</dbReference>
<dbReference type="PROSITE" id="PS50237">
    <property type="entry name" value="HECT"/>
    <property type="match status" value="1"/>
</dbReference>
<evidence type="ECO:0000256" key="4">
    <source>
        <dbReference type="RuleBase" id="RU369009"/>
    </source>
</evidence>
<evidence type="ECO:0000256" key="2">
    <source>
        <dbReference type="ARBA" id="ARBA00022786"/>
    </source>
</evidence>
<feature type="non-terminal residue" evidence="7">
    <location>
        <position position="1"/>
    </location>
</feature>
<dbReference type="SUPFAM" id="SSF56204">
    <property type="entry name" value="Hect, E3 ligase catalytic domain"/>
    <property type="match status" value="1"/>
</dbReference>
<evidence type="ECO:0000313" key="8">
    <source>
        <dbReference type="Proteomes" id="UP000792457"/>
    </source>
</evidence>
<evidence type="ECO:0000256" key="3">
    <source>
        <dbReference type="PROSITE-ProRule" id="PRU00104"/>
    </source>
</evidence>
<dbReference type="Proteomes" id="UP000792457">
    <property type="component" value="Unassembled WGS sequence"/>
</dbReference>
<keyword evidence="8" id="KW-1185">Reference proteome</keyword>
<dbReference type="OrthoDB" id="412600at2759"/>
<dbReference type="GO" id="GO:0070534">
    <property type="term" value="P:protein K63-linked ubiquitination"/>
    <property type="evidence" value="ECO:0007669"/>
    <property type="project" value="TreeGrafter"/>
</dbReference>
<dbReference type="InterPro" id="IPR035983">
    <property type="entry name" value="Hect_E3_ubiquitin_ligase"/>
</dbReference>
<evidence type="ECO:0000259" key="6">
    <source>
        <dbReference type="PROSITE" id="PS50237"/>
    </source>
</evidence>
<comment type="catalytic activity">
    <reaction evidence="4">
        <text>S-ubiquitinyl-[E2 ubiquitin-conjugating enzyme]-L-cysteine + [acceptor protein]-L-lysine = [E2 ubiquitin-conjugating enzyme]-L-cysteine + N(6)-ubiquitinyl-[acceptor protein]-L-lysine.</text>
        <dbReference type="EC" id="2.3.2.26"/>
    </reaction>
</comment>
<reference evidence="7" key="2">
    <citation type="submission" date="2017-10" db="EMBL/GenBank/DDBJ databases">
        <title>Ladona fulva Genome sequencing and assembly.</title>
        <authorList>
            <person name="Murali S."/>
            <person name="Richards S."/>
            <person name="Bandaranaike D."/>
            <person name="Bellair M."/>
            <person name="Blankenburg K."/>
            <person name="Chao H."/>
            <person name="Dinh H."/>
            <person name="Doddapaneni H."/>
            <person name="Dugan-Rocha S."/>
            <person name="Elkadiri S."/>
            <person name="Gnanaolivu R."/>
            <person name="Hernandez B."/>
            <person name="Skinner E."/>
            <person name="Javaid M."/>
            <person name="Lee S."/>
            <person name="Li M."/>
            <person name="Ming W."/>
            <person name="Munidasa M."/>
            <person name="Muniz J."/>
            <person name="Nguyen L."/>
            <person name="Hughes D."/>
            <person name="Osuji N."/>
            <person name="Pu L.-L."/>
            <person name="Puazo M."/>
            <person name="Qu C."/>
            <person name="Quiroz J."/>
            <person name="Raj R."/>
            <person name="Weissenberger G."/>
            <person name="Xin Y."/>
            <person name="Zou X."/>
            <person name="Han Y."/>
            <person name="Worley K."/>
            <person name="Muzny D."/>
            <person name="Gibbs R."/>
        </authorList>
    </citation>
    <scope>NUCLEOTIDE SEQUENCE</scope>
    <source>
        <strain evidence="7">Sampled in the wild</strain>
    </source>
</reference>